<dbReference type="KEGG" id="cnk:EG343_21820"/>
<gene>
    <name evidence="1" type="ORF">EG343_21820</name>
</gene>
<sequence>MRNDVINILKNKGNTKDKVRYDELLKIYSNSAGFNQVYFYQLGYSPQKLENLIYDVKNHFHITEKDIIVFKEPETNLELLKDEELGHVVLSNLVKNELSPEQQKVEEIIDLLKLKDNIEVLDGLKFREEYPFLNNESTPMEIKALVADKISAYKKYAKTHSEILNAESDEDAVEKLYELAKSALEEHQINQQIKKELDFYRDSPGRIFGKHASLERLKIRQDVYDMQEVDLVKGRLNSQKNISRYEKEKKSEHVKKWKFRLEVIEKRLKEEFNYNFEEK</sequence>
<keyword evidence="2" id="KW-1185">Reference proteome</keyword>
<protein>
    <submittedName>
        <fullName evidence="1">Uncharacterized protein</fullName>
    </submittedName>
</protein>
<reference evidence="1 2" key="1">
    <citation type="submission" date="2018-11" db="EMBL/GenBank/DDBJ databases">
        <title>Proposal to divide the Flavobacteriaceae and reorganize its genera based on Amino Acid Identity values calculated from whole genome sequences.</title>
        <authorList>
            <person name="Nicholson A.C."/>
            <person name="Gulvik C.A."/>
            <person name="Whitney A.M."/>
            <person name="Humrighouse B.W."/>
            <person name="Bell M."/>
            <person name="Holmes B."/>
            <person name="Steigerwalt A.G."/>
            <person name="Villarma A."/>
            <person name="Sheth M."/>
            <person name="Batra D."/>
            <person name="Pryor J."/>
            <person name="Bernardet J.-F."/>
            <person name="Hugo C."/>
            <person name="Kampfer P."/>
            <person name="Newman J."/>
            <person name="McQuiston J.R."/>
        </authorList>
    </citation>
    <scope>NUCLEOTIDE SEQUENCE [LARGE SCALE GENOMIC DNA]</scope>
    <source>
        <strain evidence="1 2">G0041</strain>
    </source>
</reference>
<dbReference type="AlphaFoldDB" id="A0AAD1DT05"/>
<proteinExistence type="predicted"/>
<accession>A0AAD1DT05</accession>
<dbReference type="EMBL" id="CP033923">
    <property type="protein sequence ID" value="AZA93050.1"/>
    <property type="molecule type" value="Genomic_DNA"/>
</dbReference>
<name>A0AAD1DT05_CHRNA</name>
<dbReference type="RefSeq" id="WP_123859735.1">
    <property type="nucleotide sequence ID" value="NZ_CP033923.1"/>
</dbReference>
<organism evidence="1 2">
    <name type="scientific">Chryseobacterium nakagawai</name>
    <dbReference type="NCBI Taxonomy" id="1241982"/>
    <lineage>
        <taxon>Bacteria</taxon>
        <taxon>Pseudomonadati</taxon>
        <taxon>Bacteroidota</taxon>
        <taxon>Flavobacteriia</taxon>
        <taxon>Flavobacteriales</taxon>
        <taxon>Weeksellaceae</taxon>
        <taxon>Chryseobacterium group</taxon>
        <taxon>Chryseobacterium</taxon>
    </lineage>
</organism>
<dbReference type="Proteomes" id="UP000278288">
    <property type="component" value="Chromosome"/>
</dbReference>
<evidence type="ECO:0000313" key="1">
    <source>
        <dbReference type="EMBL" id="AZA93050.1"/>
    </source>
</evidence>
<evidence type="ECO:0000313" key="2">
    <source>
        <dbReference type="Proteomes" id="UP000278288"/>
    </source>
</evidence>